<evidence type="ECO:0000256" key="2">
    <source>
        <dbReference type="ARBA" id="ARBA00023015"/>
    </source>
</evidence>
<dbReference type="InterPro" id="IPR036390">
    <property type="entry name" value="WH_DNA-bd_sf"/>
</dbReference>
<dbReference type="SUPFAM" id="SSF46785">
    <property type="entry name" value="Winged helix' DNA-binding domain"/>
    <property type="match status" value="1"/>
</dbReference>
<gene>
    <name evidence="6" type="ORF">ACFOWE_21970</name>
</gene>
<evidence type="ECO:0000256" key="3">
    <source>
        <dbReference type="ARBA" id="ARBA00023125"/>
    </source>
</evidence>
<dbReference type="InterPro" id="IPR000847">
    <property type="entry name" value="LysR_HTH_N"/>
</dbReference>
<evidence type="ECO:0000256" key="1">
    <source>
        <dbReference type="ARBA" id="ARBA00009437"/>
    </source>
</evidence>
<dbReference type="PROSITE" id="PS50931">
    <property type="entry name" value="HTH_LYSR"/>
    <property type="match status" value="1"/>
</dbReference>
<keyword evidence="2" id="KW-0805">Transcription regulation</keyword>
<reference evidence="7" key="1">
    <citation type="journal article" date="2019" name="Int. J. Syst. Evol. Microbiol.">
        <title>The Global Catalogue of Microorganisms (GCM) 10K type strain sequencing project: providing services to taxonomists for standard genome sequencing and annotation.</title>
        <authorList>
            <consortium name="The Broad Institute Genomics Platform"/>
            <consortium name="The Broad Institute Genome Sequencing Center for Infectious Disease"/>
            <person name="Wu L."/>
            <person name="Ma J."/>
        </authorList>
    </citation>
    <scope>NUCLEOTIDE SEQUENCE [LARGE SCALE GENOMIC DNA]</scope>
    <source>
        <strain evidence="7">TBRC 4489</strain>
    </source>
</reference>
<keyword evidence="4" id="KW-0804">Transcription</keyword>
<comment type="similarity">
    <text evidence="1">Belongs to the LysR transcriptional regulatory family.</text>
</comment>
<evidence type="ECO:0000259" key="5">
    <source>
        <dbReference type="PROSITE" id="PS50931"/>
    </source>
</evidence>
<organism evidence="6 7">
    <name type="scientific">Planomonospora corallina</name>
    <dbReference type="NCBI Taxonomy" id="1806052"/>
    <lineage>
        <taxon>Bacteria</taxon>
        <taxon>Bacillati</taxon>
        <taxon>Actinomycetota</taxon>
        <taxon>Actinomycetes</taxon>
        <taxon>Streptosporangiales</taxon>
        <taxon>Streptosporangiaceae</taxon>
        <taxon>Planomonospora</taxon>
    </lineage>
</organism>
<proteinExistence type="inferred from homology"/>
<keyword evidence="7" id="KW-1185">Reference proteome</keyword>
<dbReference type="PANTHER" id="PTHR30346:SF0">
    <property type="entry name" value="HCA OPERON TRANSCRIPTIONAL ACTIVATOR HCAR"/>
    <property type="match status" value="1"/>
</dbReference>
<comment type="caution">
    <text evidence="6">The sequence shown here is derived from an EMBL/GenBank/DDBJ whole genome shotgun (WGS) entry which is preliminary data.</text>
</comment>
<accession>A0ABV8I9U5</accession>
<evidence type="ECO:0000313" key="6">
    <source>
        <dbReference type="EMBL" id="MFC4060978.1"/>
    </source>
</evidence>
<dbReference type="PANTHER" id="PTHR30346">
    <property type="entry name" value="TRANSCRIPTIONAL DUAL REGULATOR HCAR-RELATED"/>
    <property type="match status" value="1"/>
</dbReference>
<sequence length="68" mass="7863">MPERQEIQVFPVLADELHFTRTAERLRLTPGHVSQTIKKVERLVGAPLFERTSRQIRLTPLGKQLPMT</sequence>
<dbReference type="Proteomes" id="UP001595850">
    <property type="component" value="Unassembled WGS sequence"/>
</dbReference>
<protein>
    <submittedName>
        <fullName evidence="6">LysR family transcriptional regulator</fullName>
    </submittedName>
</protein>
<evidence type="ECO:0000313" key="7">
    <source>
        <dbReference type="Proteomes" id="UP001595850"/>
    </source>
</evidence>
<keyword evidence="3" id="KW-0238">DNA-binding</keyword>
<dbReference type="Pfam" id="PF00126">
    <property type="entry name" value="HTH_1"/>
    <property type="match status" value="1"/>
</dbReference>
<dbReference type="Gene3D" id="1.10.10.10">
    <property type="entry name" value="Winged helix-like DNA-binding domain superfamily/Winged helix DNA-binding domain"/>
    <property type="match status" value="1"/>
</dbReference>
<feature type="domain" description="HTH lysR-type" evidence="5">
    <location>
        <begin position="1"/>
        <end position="59"/>
    </location>
</feature>
<evidence type="ECO:0000256" key="4">
    <source>
        <dbReference type="ARBA" id="ARBA00023163"/>
    </source>
</evidence>
<dbReference type="EMBL" id="JBHSBM010000024">
    <property type="protein sequence ID" value="MFC4060978.1"/>
    <property type="molecule type" value="Genomic_DNA"/>
</dbReference>
<name>A0ABV8I9U5_9ACTN</name>
<dbReference type="InterPro" id="IPR036388">
    <property type="entry name" value="WH-like_DNA-bd_sf"/>
</dbReference>